<keyword evidence="3" id="KW-1185">Reference proteome</keyword>
<protein>
    <submittedName>
        <fullName evidence="2">Uncharacterized protein</fullName>
    </submittedName>
</protein>
<evidence type="ECO:0000256" key="1">
    <source>
        <dbReference type="SAM" id="MobiDB-lite"/>
    </source>
</evidence>
<evidence type="ECO:0000313" key="2">
    <source>
        <dbReference type="EMBL" id="MED6194069.1"/>
    </source>
</evidence>
<organism evidence="2 3">
    <name type="scientific">Stylosanthes scabra</name>
    <dbReference type="NCBI Taxonomy" id="79078"/>
    <lineage>
        <taxon>Eukaryota</taxon>
        <taxon>Viridiplantae</taxon>
        <taxon>Streptophyta</taxon>
        <taxon>Embryophyta</taxon>
        <taxon>Tracheophyta</taxon>
        <taxon>Spermatophyta</taxon>
        <taxon>Magnoliopsida</taxon>
        <taxon>eudicotyledons</taxon>
        <taxon>Gunneridae</taxon>
        <taxon>Pentapetalae</taxon>
        <taxon>rosids</taxon>
        <taxon>fabids</taxon>
        <taxon>Fabales</taxon>
        <taxon>Fabaceae</taxon>
        <taxon>Papilionoideae</taxon>
        <taxon>50 kb inversion clade</taxon>
        <taxon>dalbergioids sensu lato</taxon>
        <taxon>Dalbergieae</taxon>
        <taxon>Pterocarpus clade</taxon>
        <taxon>Stylosanthes</taxon>
    </lineage>
</organism>
<dbReference type="EMBL" id="JASCZI010211540">
    <property type="protein sequence ID" value="MED6194069.1"/>
    <property type="molecule type" value="Genomic_DNA"/>
</dbReference>
<sequence length="93" mass="10546">MGVFTEELDTCTQATQQSAHEGNDSNNPVVVDPDEVWRDVIGEPRKNHIYGVGSYFSRTLRKDPLLRSSRRTSESPLSQNTVEELRTQIHCLT</sequence>
<feature type="region of interest" description="Disordered" evidence="1">
    <location>
        <begin position="65"/>
        <end position="93"/>
    </location>
</feature>
<feature type="compositionally biased region" description="Polar residues" evidence="1">
    <location>
        <begin position="10"/>
        <end position="28"/>
    </location>
</feature>
<feature type="region of interest" description="Disordered" evidence="1">
    <location>
        <begin position="1"/>
        <end position="31"/>
    </location>
</feature>
<reference evidence="2 3" key="1">
    <citation type="journal article" date="2023" name="Plants (Basel)">
        <title>Bridging the Gap: Combining Genomics and Transcriptomics Approaches to Understand Stylosanthes scabra, an Orphan Legume from the Brazilian Caatinga.</title>
        <authorList>
            <person name="Ferreira-Neto J.R.C."/>
            <person name="da Silva M.D."/>
            <person name="Binneck E."/>
            <person name="de Melo N.F."/>
            <person name="da Silva R.H."/>
            <person name="de Melo A.L.T.M."/>
            <person name="Pandolfi V."/>
            <person name="Bustamante F.O."/>
            <person name="Brasileiro-Vidal A.C."/>
            <person name="Benko-Iseppon A.M."/>
        </authorList>
    </citation>
    <scope>NUCLEOTIDE SEQUENCE [LARGE SCALE GENOMIC DNA]</scope>
    <source>
        <tissue evidence="2">Leaves</tissue>
    </source>
</reference>
<evidence type="ECO:0000313" key="3">
    <source>
        <dbReference type="Proteomes" id="UP001341840"/>
    </source>
</evidence>
<gene>
    <name evidence="2" type="ORF">PIB30_025144</name>
</gene>
<comment type="caution">
    <text evidence="2">The sequence shown here is derived from an EMBL/GenBank/DDBJ whole genome shotgun (WGS) entry which is preliminary data.</text>
</comment>
<proteinExistence type="predicted"/>
<name>A0ABU6X941_9FABA</name>
<accession>A0ABU6X941</accession>
<dbReference type="Proteomes" id="UP001341840">
    <property type="component" value="Unassembled WGS sequence"/>
</dbReference>